<sequence length="313" mass="34267">MSTLAGKIDERSPGRNWGEFQPSYETGDDIATPYMMLSDGASSQTSPLAFKRLTILDPDSQQSNDLCWMVLQPLSDITPVCSPRTSGQSNEPAHSRGYVLSKRVTTQLGLTFPPATHGNWRISRAFQYQDRRLVGRAHSQLRHRAYKKEAAMSRSPQTPRHSRRSSTIDPTYSGASPHVSPTARRQSKSSFHEPLTPLRQSMNEAEFHDLGGGGVGQDNGLGNLADELAVENRIRVRINAIAPGVFPSEMTADESGEDQKSALSKEKYEEKIPAGRPGRDQDMAQAVLALVCNQYVNAEVLVVDGAYAAAIGQ</sequence>
<comment type="caution">
    <text evidence="1">The sequence shown here is derived from an EMBL/GenBank/DDBJ whole genome shotgun (WGS) entry which is preliminary data.</text>
</comment>
<keyword evidence="2" id="KW-1185">Reference proteome</keyword>
<proteinExistence type="predicted"/>
<protein>
    <submittedName>
        <fullName evidence="1">Uncharacterized protein</fullName>
    </submittedName>
</protein>
<evidence type="ECO:0000313" key="1">
    <source>
        <dbReference type="EMBL" id="KAJ2983018.1"/>
    </source>
</evidence>
<organism evidence="1 2">
    <name type="scientific">Xylaria curta</name>
    <dbReference type="NCBI Taxonomy" id="42375"/>
    <lineage>
        <taxon>Eukaryota</taxon>
        <taxon>Fungi</taxon>
        <taxon>Dikarya</taxon>
        <taxon>Ascomycota</taxon>
        <taxon>Pezizomycotina</taxon>
        <taxon>Sordariomycetes</taxon>
        <taxon>Xylariomycetidae</taxon>
        <taxon>Xylariales</taxon>
        <taxon>Xylariaceae</taxon>
        <taxon>Xylaria</taxon>
    </lineage>
</organism>
<accession>A0ACC1NW39</accession>
<evidence type="ECO:0000313" key="2">
    <source>
        <dbReference type="Proteomes" id="UP001143856"/>
    </source>
</evidence>
<dbReference type="EMBL" id="JAPDGR010001404">
    <property type="protein sequence ID" value="KAJ2983018.1"/>
    <property type="molecule type" value="Genomic_DNA"/>
</dbReference>
<name>A0ACC1NW39_9PEZI</name>
<dbReference type="Proteomes" id="UP001143856">
    <property type="component" value="Unassembled WGS sequence"/>
</dbReference>
<gene>
    <name evidence="1" type="ORF">NUW58_g6324</name>
</gene>
<reference evidence="1" key="1">
    <citation type="submission" date="2022-10" db="EMBL/GenBank/DDBJ databases">
        <title>Genome Sequence of Xylaria curta.</title>
        <authorList>
            <person name="Buettner E."/>
        </authorList>
    </citation>
    <scope>NUCLEOTIDE SEQUENCE</scope>
    <source>
        <strain evidence="1">Babe10</strain>
    </source>
</reference>